<organism evidence="2 3">
    <name type="scientific">Mucilaginibacter gilvus</name>
    <dbReference type="NCBI Taxonomy" id="2305909"/>
    <lineage>
        <taxon>Bacteria</taxon>
        <taxon>Pseudomonadati</taxon>
        <taxon>Bacteroidota</taxon>
        <taxon>Sphingobacteriia</taxon>
        <taxon>Sphingobacteriales</taxon>
        <taxon>Sphingobacteriaceae</taxon>
        <taxon>Mucilaginibacter</taxon>
    </lineage>
</organism>
<accession>A0A444MRD6</accession>
<dbReference type="OrthoDB" id="9758822at2"/>
<sequence>MLRRNFIKLSAASMAAVMYSRITFAADSGFALINHPDEAWIELAEGWVKLTGAGGSVYTHKDVRVEVKSAGNAQSVYVQSPTAALMAVRFKWKYETKKYSKILGDHWERTYGDLAWKKPEASAKNPWYVLLHDDKQTAAFGVKTGGNTISFWNVTADSLELTMDTHSGGRA</sequence>
<keyword evidence="1" id="KW-0732">Signal</keyword>
<feature type="signal peptide" evidence="1">
    <location>
        <begin position="1"/>
        <end position="25"/>
    </location>
</feature>
<evidence type="ECO:0000313" key="2">
    <source>
        <dbReference type="EMBL" id="RWY54153.1"/>
    </source>
</evidence>
<protein>
    <submittedName>
        <fullName evidence="2">Uncharacterized protein</fullName>
    </submittedName>
</protein>
<evidence type="ECO:0000256" key="1">
    <source>
        <dbReference type="SAM" id="SignalP"/>
    </source>
</evidence>
<reference evidence="2 3" key="1">
    <citation type="submission" date="2019-01" db="EMBL/GenBank/DDBJ databases">
        <title>Mucilaginibacter antarcticum sp. nov., isolated from antarctic soil.</title>
        <authorList>
            <person name="Yan Y.-Q."/>
            <person name="Du Z.-J."/>
        </authorList>
    </citation>
    <scope>NUCLEOTIDE SEQUENCE [LARGE SCALE GENOMIC DNA]</scope>
    <source>
        <strain evidence="2 3">F01003</strain>
    </source>
</reference>
<dbReference type="AlphaFoldDB" id="A0A444MRD6"/>
<dbReference type="Proteomes" id="UP000286701">
    <property type="component" value="Unassembled WGS sequence"/>
</dbReference>
<evidence type="ECO:0000313" key="3">
    <source>
        <dbReference type="Proteomes" id="UP000286701"/>
    </source>
</evidence>
<proteinExistence type="predicted"/>
<dbReference type="RefSeq" id="WP_128533588.1">
    <property type="nucleotide sequence ID" value="NZ_SBIW01000003.1"/>
</dbReference>
<dbReference type="EMBL" id="SBIW01000003">
    <property type="protein sequence ID" value="RWY54153.1"/>
    <property type="molecule type" value="Genomic_DNA"/>
</dbReference>
<comment type="caution">
    <text evidence="2">The sequence shown here is derived from an EMBL/GenBank/DDBJ whole genome shotgun (WGS) entry which is preliminary data.</text>
</comment>
<name>A0A444MRD6_9SPHI</name>
<feature type="chain" id="PRO_5019375672" evidence="1">
    <location>
        <begin position="26"/>
        <end position="171"/>
    </location>
</feature>
<keyword evidence="3" id="KW-1185">Reference proteome</keyword>
<gene>
    <name evidence="2" type="ORF">EPL05_08915</name>
</gene>